<comment type="caution">
    <text evidence="2">The sequence shown here is derived from an EMBL/GenBank/DDBJ whole genome shotgun (WGS) entry which is preliminary data.</text>
</comment>
<dbReference type="Gene3D" id="3.30.2310.20">
    <property type="entry name" value="RelE-like"/>
    <property type="match status" value="1"/>
</dbReference>
<organism evidence="2 3">
    <name type="scientific">Ideonella azotifigens</name>
    <dbReference type="NCBI Taxonomy" id="513160"/>
    <lineage>
        <taxon>Bacteria</taxon>
        <taxon>Pseudomonadati</taxon>
        <taxon>Pseudomonadota</taxon>
        <taxon>Betaproteobacteria</taxon>
        <taxon>Burkholderiales</taxon>
        <taxon>Sphaerotilaceae</taxon>
        <taxon>Ideonella</taxon>
    </lineage>
</organism>
<proteinExistence type="predicted"/>
<accession>A0ABN1KA14</accession>
<keyword evidence="1" id="KW-1277">Toxin-antitoxin system</keyword>
<dbReference type="Proteomes" id="UP001500279">
    <property type="component" value="Unassembled WGS sequence"/>
</dbReference>
<sequence length="98" mass="11392">MSYSIHPEAEAELGDAAVYYATHASRMIALAFLAEYERVRDLLIENQRRGPHGEDGLRVYHFDRFPYTVVYEEDEIMGPQIFAIAHQNREPGYWGDRT</sequence>
<gene>
    <name evidence="2" type="ORF">GCM10009107_41620</name>
</gene>
<reference evidence="2 3" key="1">
    <citation type="journal article" date="2019" name="Int. J. Syst. Evol. Microbiol.">
        <title>The Global Catalogue of Microorganisms (GCM) 10K type strain sequencing project: providing services to taxonomists for standard genome sequencing and annotation.</title>
        <authorList>
            <consortium name="The Broad Institute Genomics Platform"/>
            <consortium name="The Broad Institute Genome Sequencing Center for Infectious Disease"/>
            <person name="Wu L."/>
            <person name="Ma J."/>
        </authorList>
    </citation>
    <scope>NUCLEOTIDE SEQUENCE [LARGE SCALE GENOMIC DNA]</scope>
    <source>
        <strain evidence="2 3">JCM 15503</strain>
    </source>
</reference>
<dbReference type="InterPro" id="IPR035093">
    <property type="entry name" value="RelE/ParE_toxin_dom_sf"/>
</dbReference>
<dbReference type="RefSeq" id="WP_170200926.1">
    <property type="nucleotide sequence ID" value="NZ_BAAAEW010000026.1"/>
</dbReference>
<evidence type="ECO:0008006" key="4">
    <source>
        <dbReference type="Google" id="ProtNLM"/>
    </source>
</evidence>
<evidence type="ECO:0000256" key="1">
    <source>
        <dbReference type="ARBA" id="ARBA00022649"/>
    </source>
</evidence>
<evidence type="ECO:0000313" key="3">
    <source>
        <dbReference type="Proteomes" id="UP001500279"/>
    </source>
</evidence>
<dbReference type="EMBL" id="BAAAEW010000026">
    <property type="protein sequence ID" value="GAA0759802.1"/>
    <property type="molecule type" value="Genomic_DNA"/>
</dbReference>
<dbReference type="Pfam" id="PF05016">
    <property type="entry name" value="ParE_toxin"/>
    <property type="match status" value="1"/>
</dbReference>
<protein>
    <recommendedName>
        <fullName evidence="4">Type II toxin-antitoxin system RelE/ParE family toxin</fullName>
    </recommendedName>
</protein>
<dbReference type="InterPro" id="IPR007712">
    <property type="entry name" value="RelE/ParE_toxin"/>
</dbReference>
<evidence type="ECO:0000313" key="2">
    <source>
        <dbReference type="EMBL" id="GAA0759802.1"/>
    </source>
</evidence>
<keyword evidence="3" id="KW-1185">Reference proteome</keyword>
<name>A0ABN1KA14_9BURK</name>